<protein>
    <recommendedName>
        <fullName evidence="2">Thioredoxin domain-containing protein</fullName>
    </recommendedName>
</protein>
<evidence type="ECO:0000259" key="2">
    <source>
        <dbReference type="PROSITE" id="PS51352"/>
    </source>
</evidence>
<dbReference type="Pfam" id="PF12543">
    <property type="entry name" value="DUF3738"/>
    <property type="match status" value="1"/>
</dbReference>
<dbReference type="RefSeq" id="WP_177192187.1">
    <property type="nucleotide sequence ID" value="NZ_FOJG01000001.1"/>
</dbReference>
<feature type="chain" id="PRO_5011795527" description="Thioredoxin domain-containing protein" evidence="1">
    <location>
        <begin position="22"/>
        <end position="426"/>
    </location>
</feature>
<dbReference type="PANTHER" id="PTHR42852:SF17">
    <property type="entry name" value="THIOREDOXIN-LIKE PROTEIN HI_1115"/>
    <property type="match status" value="1"/>
</dbReference>
<keyword evidence="4" id="KW-1185">Reference proteome</keyword>
<dbReference type="InterPro" id="IPR013766">
    <property type="entry name" value="Thioredoxin_domain"/>
</dbReference>
<dbReference type="PROSITE" id="PS51352">
    <property type="entry name" value="THIOREDOXIN_2"/>
    <property type="match status" value="1"/>
</dbReference>
<organism evidence="3 4">
    <name type="scientific">Chitinophaga arvensicola</name>
    <dbReference type="NCBI Taxonomy" id="29529"/>
    <lineage>
        <taxon>Bacteria</taxon>
        <taxon>Pseudomonadati</taxon>
        <taxon>Bacteroidota</taxon>
        <taxon>Chitinophagia</taxon>
        <taxon>Chitinophagales</taxon>
        <taxon>Chitinophagaceae</taxon>
        <taxon>Chitinophaga</taxon>
    </lineage>
</organism>
<dbReference type="InterPro" id="IPR036249">
    <property type="entry name" value="Thioredoxin-like_sf"/>
</dbReference>
<dbReference type="SUPFAM" id="SSF52833">
    <property type="entry name" value="Thioredoxin-like"/>
    <property type="match status" value="1"/>
</dbReference>
<dbReference type="EMBL" id="FOJG01000001">
    <property type="protein sequence ID" value="SEW43085.1"/>
    <property type="molecule type" value="Genomic_DNA"/>
</dbReference>
<proteinExistence type="predicted"/>
<keyword evidence="1" id="KW-0732">Signal</keyword>
<feature type="domain" description="Thioredoxin" evidence="2">
    <location>
        <begin position="29"/>
        <end position="177"/>
    </location>
</feature>
<dbReference type="Gene3D" id="3.40.30.10">
    <property type="entry name" value="Glutaredoxin"/>
    <property type="match status" value="1"/>
</dbReference>
<evidence type="ECO:0000256" key="1">
    <source>
        <dbReference type="SAM" id="SignalP"/>
    </source>
</evidence>
<dbReference type="AlphaFoldDB" id="A0A1I0RP61"/>
<dbReference type="InterPro" id="IPR017801">
    <property type="entry name" value="DUF3738"/>
</dbReference>
<dbReference type="STRING" id="29529.SAMN04488122_3175"/>
<sequence length="426" mass="48422">MKYICILIVGMWLPFNGSAFQKDTDTLRLEVGKPLPYFEIDSINDFSLPRASPANFKGKWLIIDFWDKYCLSCIESLPVINTLQKKYKNDLQYLLIGREDNNHGIRKIYDKFRKALDLQIPHAFDSSLFRKFDVTSCPRIIIVTPDGLVYAVTNHLTDHDIGDILADRRPQLNKIYQQNETPPQKYTLSESEKSVDSTLLFRSVLNKWTPSIQGSSGSKVITTNGYYEAIGRSINDLYMLAYFGQDGIDTADSLYTVVAGKPVFDMSEKQKNIPPFGTTVYCYRLSLPPERDNPKNAMLIMQHDLNNYFGYHAAIEERKMPCWKLIASAEARKHLKTKGGHKLYEGRIDTGFVAKNCPVKEIISKLVYVDAPVIDHTGIDGNIDITLRHVLTNIEEIQKGLKENGLSLVKSQTKMKVLVIRAAKPD</sequence>
<evidence type="ECO:0000313" key="4">
    <source>
        <dbReference type="Proteomes" id="UP000199310"/>
    </source>
</evidence>
<dbReference type="InterPro" id="IPR050553">
    <property type="entry name" value="Thioredoxin_ResA/DsbE_sf"/>
</dbReference>
<dbReference type="Pfam" id="PF13905">
    <property type="entry name" value="Thioredoxin_8"/>
    <property type="match status" value="1"/>
</dbReference>
<accession>A0A1I0RP61</accession>
<dbReference type="InterPro" id="IPR012336">
    <property type="entry name" value="Thioredoxin-like_fold"/>
</dbReference>
<gene>
    <name evidence="3" type="ORF">SAMN04488122_3175</name>
</gene>
<evidence type="ECO:0000313" key="3">
    <source>
        <dbReference type="EMBL" id="SEW43085.1"/>
    </source>
</evidence>
<reference evidence="4" key="1">
    <citation type="submission" date="2016-10" db="EMBL/GenBank/DDBJ databases">
        <authorList>
            <person name="Varghese N."/>
            <person name="Submissions S."/>
        </authorList>
    </citation>
    <scope>NUCLEOTIDE SEQUENCE [LARGE SCALE GENOMIC DNA]</scope>
    <source>
        <strain evidence="4">DSM 3695</strain>
    </source>
</reference>
<dbReference type="Proteomes" id="UP000199310">
    <property type="component" value="Unassembled WGS sequence"/>
</dbReference>
<name>A0A1I0RP61_9BACT</name>
<dbReference type="CDD" id="cd02966">
    <property type="entry name" value="TlpA_like_family"/>
    <property type="match status" value="1"/>
</dbReference>
<dbReference type="PANTHER" id="PTHR42852">
    <property type="entry name" value="THIOL:DISULFIDE INTERCHANGE PROTEIN DSBE"/>
    <property type="match status" value="1"/>
</dbReference>
<feature type="signal peptide" evidence="1">
    <location>
        <begin position="1"/>
        <end position="21"/>
    </location>
</feature>